<name>A0AAN5KS23_LEGPN</name>
<gene>
    <name evidence="1" type="ORF">I8Y58_001976</name>
</gene>
<accession>A0AAN5KS23</accession>
<proteinExistence type="predicted"/>
<evidence type="ECO:0000313" key="2">
    <source>
        <dbReference type="Proteomes" id="UP000861567"/>
    </source>
</evidence>
<reference evidence="1" key="1">
    <citation type="journal article" date="2018" name="Genome Biol.">
        <title>SKESA: strategic k-mer extension for scrupulous assemblies.</title>
        <authorList>
            <person name="Souvorov A."/>
            <person name="Agarwala R."/>
            <person name="Lipman D.J."/>
        </authorList>
    </citation>
    <scope>NUCLEOTIDE SEQUENCE</scope>
    <source>
        <strain evidence="1">D3612</strain>
    </source>
</reference>
<dbReference type="EMBL" id="DACSEI010000019">
    <property type="protein sequence ID" value="HAT1596745.1"/>
    <property type="molecule type" value="Genomic_DNA"/>
</dbReference>
<comment type="caution">
    <text evidence="1">The sequence shown here is derived from an EMBL/GenBank/DDBJ whole genome shotgun (WGS) entry which is preliminary data.</text>
</comment>
<reference evidence="1" key="2">
    <citation type="submission" date="2020-11" db="EMBL/GenBank/DDBJ databases">
        <authorList>
            <consortium name="NCBI Pathogen Detection Project"/>
        </authorList>
    </citation>
    <scope>NUCLEOTIDE SEQUENCE</scope>
    <source>
        <strain evidence="1">D3612</strain>
    </source>
</reference>
<organism evidence="1 2">
    <name type="scientific">Legionella pneumophila</name>
    <dbReference type="NCBI Taxonomy" id="446"/>
    <lineage>
        <taxon>Bacteria</taxon>
        <taxon>Pseudomonadati</taxon>
        <taxon>Pseudomonadota</taxon>
        <taxon>Gammaproteobacteria</taxon>
        <taxon>Legionellales</taxon>
        <taxon>Legionellaceae</taxon>
        <taxon>Legionella</taxon>
    </lineage>
</organism>
<protein>
    <submittedName>
        <fullName evidence="1">Uncharacterized protein</fullName>
    </submittedName>
</protein>
<dbReference type="Proteomes" id="UP000861567">
    <property type="component" value="Unassembled WGS sequence"/>
</dbReference>
<sequence length="139" mass="17096">MSFTLSELLHYKNEKIVTHFCHSHPEYSMREGLILFEDLLAWMWLNKQRRLRGEKTYLFGPLLILDEMWHSFILHTRDYVDFSMKYFGEYFHHDVEPSGFEHVLDEEELTDFLQDCFQYLNKEWVERRFSIAFTENDQQ</sequence>
<evidence type="ECO:0000313" key="1">
    <source>
        <dbReference type="EMBL" id="HAT1596745.1"/>
    </source>
</evidence>
<dbReference type="AlphaFoldDB" id="A0AAN5KS23"/>